<accession>A0ABV8B7R7</accession>
<keyword evidence="4" id="KW-1185">Reference proteome</keyword>
<keyword evidence="2" id="KW-0732">Signal</keyword>
<evidence type="ECO:0000313" key="3">
    <source>
        <dbReference type="EMBL" id="MFC3885420.1"/>
    </source>
</evidence>
<evidence type="ECO:0000313" key="4">
    <source>
        <dbReference type="Proteomes" id="UP001595752"/>
    </source>
</evidence>
<feature type="region of interest" description="Disordered" evidence="1">
    <location>
        <begin position="123"/>
        <end position="150"/>
    </location>
</feature>
<reference evidence="4" key="1">
    <citation type="journal article" date="2019" name="Int. J. Syst. Evol. Microbiol.">
        <title>The Global Catalogue of Microorganisms (GCM) 10K type strain sequencing project: providing services to taxonomists for standard genome sequencing and annotation.</title>
        <authorList>
            <consortium name="The Broad Institute Genomics Platform"/>
            <consortium name="The Broad Institute Genome Sequencing Center for Infectious Disease"/>
            <person name="Wu L."/>
            <person name="Ma J."/>
        </authorList>
    </citation>
    <scope>NUCLEOTIDE SEQUENCE [LARGE SCALE GENOMIC DNA]</scope>
    <source>
        <strain evidence="4">CCUG 61889</strain>
    </source>
</reference>
<feature type="compositionally biased region" description="Basic and acidic residues" evidence="1">
    <location>
        <begin position="125"/>
        <end position="134"/>
    </location>
</feature>
<feature type="chain" id="PRO_5046909937" evidence="2">
    <location>
        <begin position="20"/>
        <end position="392"/>
    </location>
</feature>
<dbReference type="CDD" id="cd13440">
    <property type="entry name" value="CamS_repeat_2"/>
    <property type="match status" value="1"/>
</dbReference>
<sequence>MKKTFLISLIVMLFVSACAPNFKKEDEVVQQTDSKKEKAIIPKFSISDSYYRTILPFKAGEARGLVASNLNNRLDITEFETGLMRLAQSEFPADQYFYQEGQYLEKKTVQAWLKRKKTDQQLAEAQKESKDKKVQNLGLNPIDTGKGSLEERNKRSPIYLSHILEQDYLIKGDDEKLQLGGIMIGLALNSTHYYAEEHGYPREVKIKQEELEREGKKIAEEIIKRMREMEGLGQVPITIGLFKQMPKNSITPGNFFAVGAADKGEATIDNWEKIDEKYYLFPSSEATKDYRDDAMMFNEFKSKIEDYFPNFTSVIARGYYKDGQLQQMTVEIPIQFYGKGEVIGFTQYVAGLMLEHFPPHISTQVYITSTAGPESVIVREANKEKPFVHIYQ</sequence>
<dbReference type="Proteomes" id="UP001595752">
    <property type="component" value="Unassembled WGS sequence"/>
</dbReference>
<dbReference type="InterPro" id="IPR011426">
    <property type="entry name" value="CamS"/>
</dbReference>
<name>A0ABV8B7R7_9BACI</name>
<protein>
    <submittedName>
        <fullName evidence="3">CamS family sex pheromone protein</fullName>
    </submittedName>
</protein>
<dbReference type="PROSITE" id="PS51257">
    <property type="entry name" value="PROKAR_LIPOPROTEIN"/>
    <property type="match status" value="1"/>
</dbReference>
<dbReference type="EMBL" id="JBHRZT010000070">
    <property type="protein sequence ID" value="MFC3885420.1"/>
    <property type="molecule type" value="Genomic_DNA"/>
</dbReference>
<dbReference type="Gene3D" id="3.10.570.10">
    <property type="entry name" value="sex pheromone staph- cam373 precursor domain"/>
    <property type="match status" value="1"/>
</dbReference>
<evidence type="ECO:0000256" key="1">
    <source>
        <dbReference type="SAM" id="MobiDB-lite"/>
    </source>
</evidence>
<dbReference type="CDD" id="cd13441">
    <property type="entry name" value="CamS_repeat_1"/>
    <property type="match status" value="1"/>
</dbReference>
<evidence type="ECO:0000256" key="2">
    <source>
        <dbReference type="SAM" id="SignalP"/>
    </source>
</evidence>
<feature type="signal peptide" evidence="2">
    <location>
        <begin position="1"/>
        <end position="19"/>
    </location>
</feature>
<proteinExistence type="predicted"/>
<dbReference type="RefSeq" id="WP_377917850.1">
    <property type="nucleotide sequence ID" value="NZ_JBHRZT010000070.1"/>
</dbReference>
<dbReference type="PIRSF" id="PIRSF012509">
    <property type="entry name" value="CamS"/>
    <property type="match status" value="1"/>
</dbReference>
<gene>
    <name evidence="3" type="ORF">ACFOU2_18800</name>
</gene>
<comment type="caution">
    <text evidence="3">The sequence shown here is derived from an EMBL/GenBank/DDBJ whole genome shotgun (WGS) entry which is preliminary data.</text>
</comment>
<organism evidence="3 4">
    <name type="scientific">Bacillus songklensis</name>
    <dbReference type="NCBI Taxonomy" id="1069116"/>
    <lineage>
        <taxon>Bacteria</taxon>
        <taxon>Bacillati</taxon>
        <taxon>Bacillota</taxon>
        <taxon>Bacilli</taxon>
        <taxon>Bacillales</taxon>
        <taxon>Bacillaceae</taxon>
        <taxon>Bacillus</taxon>
    </lineage>
</organism>
<dbReference type="Pfam" id="PF07537">
    <property type="entry name" value="CamS"/>
    <property type="match status" value="1"/>
</dbReference>